<evidence type="ECO:0008006" key="8">
    <source>
        <dbReference type="Google" id="ProtNLM"/>
    </source>
</evidence>
<accession>A0A511D8H4</accession>
<protein>
    <recommendedName>
        <fullName evidence="8">Transporter</fullName>
    </recommendedName>
</protein>
<comment type="subcellular location">
    <subcellularLocation>
        <location evidence="1">Membrane</location>
        <topology evidence="1">Multi-pass membrane protein</topology>
    </subcellularLocation>
</comment>
<feature type="transmembrane region" description="Helical" evidence="5">
    <location>
        <begin position="233"/>
        <end position="252"/>
    </location>
</feature>
<dbReference type="PANTHER" id="PTHR10361:SF28">
    <property type="entry name" value="P3 PROTEIN-RELATED"/>
    <property type="match status" value="1"/>
</dbReference>
<evidence type="ECO:0000256" key="1">
    <source>
        <dbReference type="ARBA" id="ARBA00004141"/>
    </source>
</evidence>
<dbReference type="InterPro" id="IPR002657">
    <property type="entry name" value="BilAc:Na_symport/Acr3"/>
</dbReference>
<feature type="transmembrane region" description="Helical" evidence="5">
    <location>
        <begin position="198"/>
        <end position="221"/>
    </location>
</feature>
<comment type="caution">
    <text evidence="6">The sequence shown here is derived from an EMBL/GenBank/DDBJ whole genome shotgun (WGS) entry which is preliminary data.</text>
</comment>
<dbReference type="InterPro" id="IPR038770">
    <property type="entry name" value="Na+/solute_symporter_sf"/>
</dbReference>
<proteinExistence type="predicted"/>
<keyword evidence="2 5" id="KW-0812">Transmembrane</keyword>
<dbReference type="InterPro" id="IPR004710">
    <property type="entry name" value="Bilac:Na_transpt"/>
</dbReference>
<evidence type="ECO:0000313" key="6">
    <source>
        <dbReference type="EMBL" id="GEL21086.1"/>
    </source>
</evidence>
<keyword evidence="4 5" id="KW-0472">Membrane</keyword>
<evidence type="ECO:0000313" key="7">
    <source>
        <dbReference type="Proteomes" id="UP000321685"/>
    </source>
</evidence>
<evidence type="ECO:0000256" key="3">
    <source>
        <dbReference type="ARBA" id="ARBA00022989"/>
    </source>
</evidence>
<dbReference type="PANTHER" id="PTHR10361">
    <property type="entry name" value="SODIUM-BILE ACID COTRANSPORTER"/>
    <property type="match status" value="1"/>
</dbReference>
<evidence type="ECO:0000256" key="5">
    <source>
        <dbReference type="SAM" id="Phobius"/>
    </source>
</evidence>
<dbReference type="AlphaFoldDB" id="A0A511D8H4"/>
<evidence type="ECO:0000256" key="4">
    <source>
        <dbReference type="ARBA" id="ARBA00023136"/>
    </source>
</evidence>
<sequence>MDVMNALLNTVLVVFVVATMFVAGLRTQVAALVAVLRNGLLVVLVLVANLVVVPLLGLVVGLVFALSSAATVALVLVASSPGAPFGAKMAMIQKGDVVTGSVLQVVLAAIGSLTFPVTANLLLGWAGLGEDVSLPVGRLVLSVAVLQLVPFAVGLALRAWAPGTAASWTAPAGRVSNLTFVGVLALGVLGSWQQIIDLLGSLTLLAAAVFTVVGIAVGFALSAGTKAVRTTTALIAPTRNAGPAFAAVAIAFGNDPAILAAVSGILLVGLVVELPVASWLAHRRSTGQSRVSEDAAAEEAALRELGAVRDASRPPGLTAD</sequence>
<feature type="transmembrane region" description="Helical" evidence="5">
    <location>
        <begin position="258"/>
        <end position="281"/>
    </location>
</feature>
<feature type="transmembrane region" description="Helical" evidence="5">
    <location>
        <begin position="6"/>
        <end position="25"/>
    </location>
</feature>
<dbReference type="Pfam" id="PF01758">
    <property type="entry name" value="SBF"/>
    <property type="match status" value="1"/>
</dbReference>
<reference evidence="6 7" key="1">
    <citation type="submission" date="2019-07" db="EMBL/GenBank/DDBJ databases">
        <title>Whole genome shotgun sequence of Pseudonocardia sulfidoxydans NBRC 16205.</title>
        <authorList>
            <person name="Hosoyama A."/>
            <person name="Uohara A."/>
            <person name="Ohji S."/>
            <person name="Ichikawa N."/>
        </authorList>
    </citation>
    <scope>NUCLEOTIDE SEQUENCE [LARGE SCALE GENOMIC DNA]</scope>
    <source>
        <strain evidence="6 7">NBRC 16205</strain>
    </source>
</reference>
<keyword evidence="3 5" id="KW-1133">Transmembrane helix</keyword>
<evidence type="ECO:0000256" key="2">
    <source>
        <dbReference type="ARBA" id="ARBA00022692"/>
    </source>
</evidence>
<dbReference type="GO" id="GO:0016020">
    <property type="term" value="C:membrane"/>
    <property type="evidence" value="ECO:0007669"/>
    <property type="project" value="UniProtKB-SubCell"/>
</dbReference>
<dbReference type="OrthoDB" id="3576174at2"/>
<gene>
    <name evidence="6" type="ORF">PSU4_00400</name>
</gene>
<dbReference type="Proteomes" id="UP000321685">
    <property type="component" value="Unassembled WGS sequence"/>
</dbReference>
<name>A0A511D8H4_9PSEU</name>
<keyword evidence="7" id="KW-1185">Reference proteome</keyword>
<dbReference type="Gene3D" id="1.20.1530.20">
    <property type="match status" value="1"/>
</dbReference>
<dbReference type="EMBL" id="BJVJ01000001">
    <property type="protein sequence ID" value="GEL21086.1"/>
    <property type="molecule type" value="Genomic_DNA"/>
</dbReference>
<feature type="transmembrane region" description="Helical" evidence="5">
    <location>
        <begin position="97"/>
        <end position="119"/>
    </location>
</feature>
<feature type="transmembrane region" description="Helical" evidence="5">
    <location>
        <begin position="139"/>
        <end position="160"/>
    </location>
</feature>
<feature type="transmembrane region" description="Helical" evidence="5">
    <location>
        <begin position="172"/>
        <end position="192"/>
    </location>
</feature>
<organism evidence="6 7">
    <name type="scientific">Pseudonocardia sulfidoxydans NBRC 16205</name>
    <dbReference type="NCBI Taxonomy" id="1223511"/>
    <lineage>
        <taxon>Bacteria</taxon>
        <taxon>Bacillati</taxon>
        <taxon>Actinomycetota</taxon>
        <taxon>Actinomycetes</taxon>
        <taxon>Pseudonocardiales</taxon>
        <taxon>Pseudonocardiaceae</taxon>
        <taxon>Pseudonocardia</taxon>
    </lineage>
</organism>